<proteinExistence type="predicted"/>
<dbReference type="InterPro" id="IPR009057">
    <property type="entry name" value="Homeodomain-like_sf"/>
</dbReference>
<dbReference type="SUPFAM" id="SSF46689">
    <property type="entry name" value="Homeodomain-like"/>
    <property type="match status" value="1"/>
</dbReference>
<dbReference type="PROSITE" id="PS50158">
    <property type="entry name" value="ZF_CCHC"/>
    <property type="match status" value="1"/>
</dbReference>
<dbReference type="CDD" id="cd00167">
    <property type="entry name" value="SANT"/>
    <property type="match status" value="1"/>
</dbReference>
<organism evidence="1 2">
    <name type="scientific">Hibiscus sabdariffa</name>
    <name type="common">roselle</name>
    <dbReference type="NCBI Taxonomy" id="183260"/>
    <lineage>
        <taxon>Eukaryota</taxon>
        <taxon>Viridiplantae</taxon>
        <taxon>Streptophyta</taxon>
        <taxon>Embryophyta</taxon>
        <taxon>Tracheophyta</taxon>
        <taxon>Spermatophyta</taxon>
        <taxon>Magnoliopsida</taxon>
        <taxon>eudicotyledons</taxon>
        <taxon>Gunneridae</taxon>
        <taxon>Pentapetalae</taxon>
        <taxon>rosids</taxon>
        <taxon>malvids</taxon>
        <taxon>Malvales</taxon>
        <taxon>Malvaceae</taxon>
        <taxon>Malvoideae</taxon>
        <taxon>Hibiscus</taxon>
    </lineage>
</organism>
<sequence>MEKVSGRKCSRCGRNGHNSRTCDEKRDCVKLFGVNIAAMDQNQECFRKKSFCLGNPQFDAENNDNGDVDDECSSKGPSDFNKNKGGHKIKRGKPWTEEEHRLFLEGLRKLGKGDWKGISKNYIISRTSVQVASHAQKYFLRQQRDKKQLRQSLFDMSFQQSDSESESYEYPCGSPSEESDTGSSSQILNRFPHFSSDDHPIMRPMIEFPILQTSNQTIRPMSPPVSNTKICAGPPDHALPMSDRNNTLGAGPGASSTEPEEDLLELKIATPQPPESTTVKESLKL</sequence>
<dbReference type="InterPro" id="IPR052245">
    <property type="entry name" value="Plant_Stress_Dev_TF"/>
</dbReference>
<dbReference type="EMBL" id="JBBPBN010000301">
    <property type="protein sequence ID" value="KAK8489792.1"/>
    <property type="molecule type" value="Genomic_DNA"/>
</dbReference>
<reference evidence="1 2" key="1">
    <citation type="journal article" date="2024" name="G3 (Bethesda)">
        <title>Genome assembly of Hibiscus sabdariffa L. provides insights into metabolisms of medicinal natural products.</title>
        <authorList>
            <person name="Kim T."/>
        </authorList>
    </citation>
    <scope>NUCLEOTIDE SEQUENCE [LARGE SCALE GENOMIC DNA]</scope>
    <source>
        <strain evidence="1">TK-2024</strain>
        <tissue evidence="1">Old leaves</tissue>
    </source>
</reference>
<dbReference type="InterPro" id="IPR001878">
    <property type="entry name" value="Znf_CCHC"/>
</dbReference>
<accession>A0ABR2AAK6</accession>
<dbReference type="SMART" id="SM00717">
    <property type="entry name" value="SANT"/>
    <property type="match status" value="1"/>
</dbReference>
<dbReference type="PROSITE" id="PS51293">
    <property type="entry name" value="SANT"/>
    <property type="match status" value="1"/>
</dbReference>
<evidence type="ECO:0000313" key="2">
    <source>
        <dbReference type="Proteomes" id="UP001396334"/>
    </source>
</evidence>
<comment type="caution">
    <text evidence="1">The sequence shown here is derived from an EMBL/GenBank/DDBJ whole genome shotgun (WGS) entry which is preliminary data.</text>
</comment>
<dbReference type="InterPro" id="IPR001005">
    <property type="entry name" value="SANT/Myb"/>
</dbReference>
<dbReference type="Proteomes" id="UP001396334">
    <property type="component" value="Unassembled WGS sequence"/>
</dbReference>
<gene>
    <name evidence="1" type="ORF">V6N11_046859</name>
</gene>
<dbReference type="PROSITE" id="PS50090">
    <property type="entry name" value="MYB_LIKE"/>
    <property type="match status" value="1"/>
</dbReference>
<protein>
    <submittedName>
        <fullName evidence="1">Uncharacterized protein</fullName>
    </submittedName>
</protein>
<dbReference type="PANTHER" id="PTHR44191:SF45">
    <property type="entry name" value="TRANSCRIPTION FACTOR MYB1R1-LIKE"/>
    <property type="match status" value="1"/>
</dbReference>
<dbReference type="InterPro" id="IPR017884">
    <property type="entry name" value="SANT_dom"/>
</dbReference>
<dbReference type="NCBIfam" id="TIGR01557">
    <property type="entry name" value="myb_SHAQKYF"/>
    <property type="match status" value="1"/>
</dbReference>
<dbReference type="InterPro" id="IPR017930">
    <property type="entry name" value="Myb_dom"/>
</dbReference>
<evidence type="ECO:0000313" key="1">
    <source>
        <dbReference type="EMBL" id="KAK8489792.1"/>
    </source>
</evidence>
<dbReference type="PROSITE" id="PS51294">
    <property type="entry name" value="HTH_MYB"/>
    <property type="match status" value="1"/>
</dbReference>
<dbReference type="Pfam" id="PF00249">
    <property type="entry name" value="Myb_DNA-binding"/>
    <property type="match status" value="1"/>
</dbReference>
<dbReference type="Gene3D" id="1.10.10.60">
    <property type="entry name" value="Homeodomain-like"/>
    <property type="match status" value="1"/>
</dbReference>
<dbReference type="InterPro" id="IPR006447">
    <property type="entry name" value="Myb_dom_plants"/>
</dbReference>
<dbReference type="PANTHER" id="PTHR44191">
    <property type="entry name" value="TRANSCRIPTION FACTOR KUA1"/>
    <property type="match status" value="1"/>
</dbReference>
<name>A0ABR2AAK6_9ROSI</name>
<keyword evidence="2" id="KW-1185">Reference proteome</keyword>